<dbReference type="eggNOG" id="COG0267">
    <property type="taxonomic scope" value="Bacteria"/>
</dbReference>
<organism evidence="6 7">
    <name type="scientific">Jonquetella anthropi DSM 22815</name>
    <dbReference type="NCBI Taxonomy" id="885272"/>
    <lineage>
        <taxon>Bacteria</taxon>
        <taxon>Thermotogati</taxon>
        <taxon>Synergistota</taxon>
        <taxon>Synergistia</taxon>
        <taxon>Synergistales</taxon>
        <taxon>Dethiosulfovibrionaceae</taxon>
        <taxon>Jonquetella</taxon>
    </lineage>
</organism>
<dbReference type="HOGENOM" id="CLU_190949_0_2_0"/>
<dbReference type="NCBIfam" id="NF001764">
    <property type="entry name" value="PRK00504.1"/>
    <property type="match status" value="1"/>
</dbReference>
<evidence type="ECO:0000256" key="2">
    <source>
        <dbReference type="ARBA" id="ARBA00022980"/>
    </source>
</evidence>
<dbReference type="InterPro" id="IPR011332">
    <property type="entry name" value="Ribosomal_zn-bd"/>
</dbReference>
<evidence type="ECO:0000256" key="1">
    <source>
        <dbReference type="ARBA" id="ARBA00007596"/>
    </source>
</evidence>
<reference evidence="6 7" key="1">
    <citation type="submission" date="2011-11" db="EMBL/GenBank/DDBJ databases">
        <title>The Noncontiguous Finished genome of Jonquetella anthropi DSM 22815.</title>
        <authorList>
            <consortium name="US DOE Joint Genome Institute (JGI-PGF)"/>
            <person name="Lucas S."/>
            <person name="Copeland A."/>
            <person name="Lapidus A."/>
            <person name="Glavina del Rio T."/>
            <person name="Dalin E."/>
            <person name="Tice H."/>
            <person name="Bruce D."/>
            <person name="Goodwin L."/>
            <person name="Pitluck S."/>
            <person name="Peters L."/>
            <person name="Mikhailova N."/>
            <person name="Held B."/>
            <person name="Kyrpides N."/>
            <person name="Mavromatis K."/>
            <person name="Ivanova N."/>
            <person name="Markowitz V."/>
            <person name="Cheng J.-F."/>
            <person name="Hugenholtz P."/>
            <person name="Woyke T."/>
            <person name="Wu D."/>
            <person name="Gronow S."/>
            <person name="Wellnitz S."/>
            <person name="Brambilla E."/>
            <person name="Klenk H.-P."/>
            <person name="Eisen J.A."/>
        </authorList>
    </citation>
    <scope>NUCLEOTIDE SEQUENCE [LARGE SCALE GENOMIC DNA]</scope>
    <source>
        <strain evidence="6 7">DSM 22815</strain>
    </source>
</reference>
<protein>
    <recommendedName>
        <fullName evidence="4 5">Large ribosomal subunit protein bL33</fullName>
    </recommendedName>
</protein>
<dbReference type="NCBIfam" id="TIGR01023">
    <property type="entry name" value="rpmG_bact"/>
    <property type="match status" value="1"/>
</dbReference>
<dbReference type="GO" id="GO:1990904">
    <property type="term" value="C:ribonucleoprotein complex"/>
    <property type="evidence" value="ECO:0007669"/>
    <property type="project" value="UniProtKB-KW"/>
</dbReference>
<keyword evidence="7" id="KW-1185">Reference proteome</keyword>
<comment type="similarity">
    <text evidence="1 5">Belongs to the bacterial ribosomal protein bL33 family.</text>
</comment>
<dbReference type="RefSeq" id="WP_008521495.1">
    <property type="nucleotide sequence ID" value="NZ_CM001376.1"/>
</dbReference>
<dbReference type="EMBL" id="CM001376">
    <property type="protein sequence ID" value="EHM13421.1"/>
    <property type="molecule type" value="Genomic_DNA"/>
</dbReference>
<dbReference type="Proteomes" id="UP000003806">
    <property type="component" value="Chromosome"/>
</dbReference>
<dbReference type="GO" id="GO:0003735">
    <property type="term" value="F:structural constituent of ribosome"/>
    <property type="evidence" value="ECO:0007669"/>
    <property type="project" value="InterPro"/>
</dbReference>
<proteinExistence type="inferred from homology"/>
<dbReference type="SUPFAM" id="SSF57829">
    <property type="entry name" value="Zn-binding ribosomal proteins"/>
    <property type="match status" value="1"/>
</dbReference>
<keyword evidence="3 5" id="KW-0687">Ribonucleoprotein</keyword>
<evidence type="ECO:0000313" key="6">
    <source>
        <dbReference type="EMBL" id="EHM13421.1"/>
    </source>
</evidence>
<dbReference type="InterPro" id="IPR001705">
    <property type="entry name" value="Ribosomal_bL33"/>
</dbReference>
<evidence type="ECO:0000256" key="5">
    <source>
        <dbReference type="HAMAP-Rule" id="MF_00294"/>
    </source>
</evidence>
<name>H0UL62_9BACT</name>
<dbReference type="Pfam" id="PF00471">
    <property type="entry name" value="Ribosomal_L33"/>
    <property type="match status" value="1"/>
</dbReference>
<evidence type="ECO:0000313" key="7">
    <source>
        <dbReference type="Proteomes" id="UP000003806"/>
    </source>
</evidence>
<accession>H0UL62</accession>
<gene>
    <name evidence="5" type="primary">rpmG</name>
    <name evidence="6" type="ORF">JonanDRAFT_1051</name>
</gene>
<evidence type="ECO:0000256" key="3">
    <source>
        <dbReference type="ARBA" id="ARBA00023274"/>
    </source>
</evidence>
<dbReference type="HAMAP" id="MF_00294">
    <property type="entry name" value="Ribosomal_bL33"/>
    <property type="match status" value="1"/>
</dbReference>
<dbReference type="GO" id="GO:0005737">
    <property type="term" value="C:cytoplasm"/>
    <property type="evidence" value="ECO:0007669"/>
    <property type="project" value="UniProtKB-ARBA"/>
</dbReference>
<evidence type="ECO:0000256" key="4">
    <source>
        <dbReference type="ARBA" id="ARBA00035176"/>
    </source>
</evidence>
<sequence length="49" mass="5603">MADQIGLTCTECKNRNYVTTVNKKNLGGKLQLNKFCPKCHKHTLHKESK</sequence>
<dbReference type="PANTHER" id="PTHR43168:SF2">
    <property type="entry name" value="LARGE RIBOSOMAL SUBUNIT PROTEIN BL33C"/>
    <property type="match status" value="1"/>
</dbReference>
<dbReference type="GO" id="GO:0006412">
    <property type="term" value="P:translation"/>
    <property type="evidence" value="ECO:0007669"/>
    <property type="project" value="UniProtKB-UniRule"/>
</dbReference>
<dbReference type="NCBIfam" id="NF001860">
    <property type="entry name" value="PRK00595.1"/>
    <property type="match status" value="1"/>
</dbReference>
<dbReference type="STRING" id="885272.JonanDRAFT_1051"/>
<dbReference type="AlphaFoldDB" id="H0UL62"/>
<dbReference type="InterPro" id="IPR038584">
    <property type="entry name" value="Ribosomal_bL33_sf"/>
</dbReference>
<dbReference type="PANTHER" id="PTHR43168">
    <property type="entry name" value="50S RIBOSOMAL PROTEIN L33, CHLOROPLASTIC"/>
    <property type="match status" value="1"/>
</dbReference>
<keyword evidence="2 5" id="KW-0689">Ribosomal protein</keyword>
<dbReference type="GO" id="GO:0005840">
    <property type="term" value="C:ribosome"/>
    <property type="evidence" value="ECO:0007669"/>
    <property type="project" value="UniProtKB-KW"/>
</dbReference>
<dbReference type="Gene3D" id="2.20.28.120">
    <property type="entry name" value="Ribosomal protein L33"/>
    <property type="match status" value="1"/>
</dbReference>